<evidence type="ECO:0000256" key="4">
    <source>
        <dbReference type="ARBA" id="ARBA00022679"/>
    </source>
</evidence>
<comment type="subcellular location">
    <subcellularLocation>
        <location evidence="1">Membrane</location>
    </subcellularLocation>
</comment>
<evidence type="ECO:0000256" key="9">
    <source>
        <dbReference type="ARBA" id="ARBA00044770"/>
    </source>
</evidence>
<name>A0A0P9DK34_9CHLR</name>
<keyword evidence="6" id="KW-0573">Peptidoglycan synthesis</keyword>
<dbReference type="GO" id="GO:0008955">
    <property type="term" value="F:peptidoglycan glycosyltransferase activity"/>
    <property type="evidence" value="ECO:0007669"/>
    <property type="project" value="UniProtKB-EC"/>
</dbReference>
<dbReference type="GO" id="GO:0071555">
    <property type="term" value="P:cell wall organization"/>
    <property type="evidence" value="ECO:0007669"/>
    <property type="project" value="UniProtKB-KW"/>
</dbReference>
<keyword evidence="2" id="KW-1003">Cell membrane</keyword>
<dbReference type="PANTHER" id="PTHR32282">
    <property type="entry name" value="BINDING PROTEIN TRANSPEPTIDASE, PUTATIVE-RELATED"/>
    <property type="match status" value="1"/>
</dbReference>
<evidence type="ECO:0000256" key="3">
    <source>
        <dbReference type="ARBA" id="ARBA00022676"/>
    </source>
</evidence>
<dbReference type="EC" id="2.4.99.28" evidence="9"/>
<keyword evidence="3" id="KW-0328">Glycosyltransferase</keyword>
<evidence type="ECO:0000256" key="6">
    <source>
        <dbReference type="ARBA" id="ARBA00022984"/>
    </source>
</evidence>
<dbReference type="SUPFAM" id="SSF56601">
    <property type="entry name" value="beta-lactamase/transpeptidase-like"/>
    <property type="match status" value="1"/>
</dbReference>
<keyword evidence="5" id="KW-0133">Cell shape</keyword>
<keyword evidence="4" id="KW-0808">Transferase</keyword>
<dbReference type="GO" id="GO:0009252">
    <property type="term" value="P:peptidoglycan biosynthetic process"/>
    <property type="evidence" value="ECO:0007669"/>
    <property type="project" value="UniProtKB-KW"/>
</dbReference>
<comment type="catalytic activity">
    <reaction evidence="10">
        <text>[GlcNAc-(1-&gt;4)-Mur2Ac(oyl-L-Ala-gamma-D-Glu-L-Lys-D-Ala-D-Ala)](n)-di-trans,octa-cis-undecaprenyl diphosphate + beta-D-GlcNAc-(1-&gt;4)-Mur2Ac(oyl-L-Ala-gamma-D-Glu-L-Lys-D-Ala-D-Ala)-di-trans,octa-cis-undecaprenyl diphosphate = [GlcNAc-(1-&gt;4)-Mur2Ac(oyl-L-Ala-gamma-D-Glu-L-Lys-D-Ala-D-Ala)](n+1)-di-trans,octa-cis-undecaprenyl diphosphate + di-trans,octa-cis-undecaprenyl diphosphate + H(+)</text>
        <dbReference type="Rhea" id="RHEA:23708"/>
        <dbReference type="Rhea" id="RHEA-COMP:9602"/>
        <dbReference type="Rhea" id="RHEA-COMP:9603"/>
        <dbReference type="ChEBI" id="CHEBI:15378"/>
        <dbReference type="ChEBI" id="CHEBI:58405"/>
        <dbReference type="ChEBI" id="CHEBI:60033"/>
        <dbReference type="ChEBI" id="CHEBI:78435"/>
        <dbReference type="EC" id="2.4.99.28"/>
    </reaction>
</comment>
<evidence type="ECO:0000313" key="12">
    <source>
        <dbReference type="Proteomes" id="UP000050509"/>
    </source>
</evidence>
<dbReference type="EMBL" id="LJCR01001555">
    <property type="protein sequence ID" value="KPV50151.1"/>
    <property type="molecule type" value="Genomic_DNA"/>
</dbReference>
<dbReference type="Proteomes" id="UP000050509">
    <property type="component" value="Unassembled WGS sequence"/>
</dbReference>
<feature type="non-terminal residue" evidence="11">
    <location>
        <position position="1"/>
    </location>
</feature>
<dbReference type="PANTHER" id="PTHR32282:SF11">
    <property type="entry name" value="PENICILLIN-BINDING PROTEIN 1B"/>
    <property type="match status" value="1"/>
</dbReference>
<dbReference type="AlphaFoldDB" id="A0A0P9DK34"/>
<proteinExistence type="predicted"/>
<evidence type="ECO:0000256" key="10">
    <source>
        <dbReference type="ARBA" id="ARBA00049902"/>
    </source>
</evidence>
<evidence type="ECO:0000256" key="8">
    <source>
        <dbReference type="ARBA" id="ARBA00023316"/>
    </source>
</evidence>
<keyword evidence="7" id="KW-0472">Membrane</keyword>
<accession>A0A0P9DK34</accession>
<dbReference type="GO" id="GO:0016020">
    <property type="term" value="C:membrane"/>
    <property type="evidence" value="ECO:0007669"/>
    <property type="project" value="UniProtKB-SubCell"/>
</dbReference>
<dbReference type="PATRIC" id="fig|186479.3.peg.2210"/>
<evidence type="ECO:0000256" key="5">
    <source>
        <dbReference type="ARBA" id="ARBA00022960"/>
    </source>
</evidence>
<organism evidence="11 12">
    <name type="scientific">Kouleothrix aurantiaca</name>
    <dbReference type="NCBI Taxonomy" id="186479"/>
    <lineage>
        <taxon>Bacteria</taxon>
        <taxon>Bacillati</taxon>
        <taxon>Chloroflexota</taxon>
        <taxon>Chloroflexia</taxon>
        <taxon>Chloroflexales</taxon>
        <taxon>Roseiflexineae</taxon>
        <taxon>Roseiflexaceae</taxon>
        <taxon>Kouleothrix</taxon>
    </lineage>
</organism>
<keyword evidence="12" id="KW-1185">Reference proteome</keyword>
<evidence type="ECO:0000313" key="11">
    <source>
        <dbReference type="EMBL" id="KPV50151.1"/>
    </source>
</evidence>
<keyword evidence="8" id="KW-0961">Cell wall biogenesis/degradation</keyword>
<dbReference type="InterPro" id="IPR012338">
    <property type="entry name" value="Beta-lactam/transpept-like"/>
</dbReference>
<gene>
    <name evidence="11" type="ORF">SE17_28630</name>
</gene>
<dbReference type="Gene3D" id="3.40.710.10">
    <property type="entry name" value="DD-peptidase/beta-lactamase superfamily"/>
    <property type="match status" value="1"/>
</dbReference>
<protein>
    <recommendedName>
        <fullName evidence="9">peptidoglycan glycosyltransferase</fullName>
        <ecNumber evidence="9">2.4.99.28</ecNumber>
    </recommendedName>
</protein>
<sequence length="399" mass="42500">LANSLNIPAVRAVEFVGVEAFVEQAHAMGITTLNDTAAYGPALVLGAGEVRLLDLTNVYNTLRNAGFRRDPTPILRVTNSRGEVLENISEAPGRQALGEHGEQIAYLLTDILSDNVAREYMFGPGNVMELPDGRPAAVKTGTSNDWRDSWAMGYTRDITIGVWVGNSDGAPMQEVAGVNGAGTIWRDLMDDYHAGRPILPFPPPNGIATATICPITGALAGDACPNGIEERFVAGTEPKTSDVFFKTVKVAGDGSCLAAPYSPSSEVREQRFPVYPAEFQEWAASTGMPQAPSKYCAAPENKPNATLAQITMPADGATITDTQVLVRGTARGGYTLEWAAANAPDRWQPLGEGIFGVVDGILGVWPTGGLAPGDYLLRLRIITPEGLPLEAKSTVHLRR</sequence>
<evidence type="ECO:0000256" key="2">
    <source>
        <dbReference type="ARBA" id="ARBA00022475"/>
    </source>
</evidence>
<evidence type="ECO:0000256" key="7">
    <source>
        <dbReference type="ARBA" id="ARBA00023136"/>
    </source>
</evidence>
<dbReference type="GO" id="GO:0008360">
    <property type="term" value="P:regulation of cell shape"/>
    <property type="evidence" value="ECO:0007669"/>
    <property type="project" value="UniProtKB-KW"/>
</dbReference>
<dbReference type="InterPro" id="IPR050396">
    <property type="entry name" value="Glycosyltr_51/Transpeptidase"/>
</dbReference>
<evidence type="ECO:0000256" key="1">
    <source>
        <dbReference type="ARBA" id="ARBA00004370"/>
    </source>
</evidence>
<dbReference type="GO" id="GO:0030288">
    <property type="term" value="C:outer membrane-bounded periplasmic space"/>
    <property type="evidence" value="ECO:0007669"/>
    <property type="project" value="TreeGrafter"/>
</dbReference>
<reference evidence="11 12" key="1">
    <citation type="submission" date="2015-09" db="EMBL/GenBank/DDBJ databases">
        <title>Draft genome sequence of Kouleothrix aurantiaca JCM 19913.</title>
        <authorList>
            <person name="Hemp J."/>
        </authorList>
    </citation>
    <scope>NUCLEOTIDE SEQUENCE [LARGE SCALE GENOMIC DNA]</scope>
    <source>
        <strain evidence="11 12">COM-B</strain>
    </source>
</reference>
<comment type="caution">
    <text evidence="11">The sequence shown here is derived from an EMBL/GenBank/DDBJ whole genome shotgun (WGS) entry which is preliminary data.</text>
</comment>